<gene>
    <name evidence="2" type="ORF">DASC09_025450</name>
</gene>
<feature type="transmembrane region" description="Helical" evidence="1">
    <location>
        <begin position="20"/>
        <end position="43"/>
    </location>
</feature>
<dbReference type="RefSeq" id="XP_064852220.1">
    <property type="nucleotide sequence ID" value="XM_064996148.1"/>
</dbReference>
<proteinExistence type="predicted"/>
<dbReference type="Proteomes" id="UP001360560">
    <property type="component" value="Unassembled WGS sequence"/>
</dbReference>
<organism evidence="2 3">
    <name type="scientific">Saccharomycopsis crataegensis</name>
    <dbReference type="NCBI Taxonomy" id="43959"/>
    <lineage>
        <taxon>Eukaryota</taxon>
        <taxon>Fungi</taxon>
        <taxon>Dikarya</taxon>
        <taxon>Ascomycota</taxon>
        <taxon>Saccharomycotina</taxon>
        <taxon>Saccharomycetes</taxon>
        <taxon>Saccharomycopsidaceae</taxon>
        <taxon>Saccharomycopsis</taxon>
    </lineage>
</organism>
<dbReference type="AlphaFoldDB" id="A0AAV5QL18"/>
<name>A0AAV5QL18_9ASCO</name>
<evidence type="ECO:0000313" key="2">
    <source>
        <dbReference type="EMBL" id="GMM35220.1"/>
    </source>
</evidence>
<keyword evidence="1" id="KW-1133">Transmembrane helix</keyword>
<keyword evidence="1" id="KW-0812">Transmembrane</keyword>
<dbReference type="EMBL" id="BTFZ01000004">
    <property type="protein sequence ID" value="GMM35220.1"/>
    <property type="molecule type" value="Genomic_DNA"/>
</dbReference>
<dbReference type="GeneID" id="90073199"/>
<evidence type="ECO:0000256" key="1">
    <source>
        <dbReference type="SAM" id="Phobius"/>
    </source>
</evidence>
<reference evidence="2 3" key="1">
    <citation type="journal article" date="2023" name="Elife">
        <title>Identification of key yeast species and microbe-microbe interactions impacting larval growth of Drosophila in the wild.</title>
        <authorList>
            <person name="Mure A."/>
            <person name="Sugiura Y."/>
            <person name="Maeda R."/>
            <person name="Honda K."/>
            <person name="Sakurai N."/>
            <person name="Takahashi Y."/>
            <person name="Watada M."/>
            <person name="Katoh T."/>
            <person name="Gotoh A."/>
            <person name="Gotoh Y."/>
            <person name="Taniguchi I."/>
            <person name="Nakamura K."/>
            <person name="Hayashi T."/>
            <person name="Katayama T."/>
            <person name="Uemura T."/>
            <person name="Hattori Y."/>
        </authorList>
    </citation>
    <scope>NUCLEOTIDE SEQUENCE [LARGE SCALE GENOMIC DNA]</scope>
    <source>
        <strain evidence="2 3">SC-9</strain>
    </source>
</reference>
<keyword evidence="3" id="KW-1185">Reference proteome</keyword>
<evidence type="ECO:0000313" key="3">
    <source>
        <dbReference type="Proteomes" id="UP001360560"/>
    </source>
</evidence>
<sequence>MIFINNSACELEDDCSSTLSAASIVSIVLIVMGVVCLIIYAVARIHQRRQRAKHADQFDPTSQQHSMEKEIIESPQSSASTVTFASNDFSHDTTKLQHNSASSLSSGDTFLNTNTGAPTPAISVTHQFKTKVYDRKKGVEANDSISVGSTDTTVGHQNSTGYIVRAPNNNSSSATLHSIGSFQNGFVEVPLPEKVISRPIQNIV</sequence>
<accession>A0AAV5QL18</accession>
<keyword evidence="1" id="KW-0472">Membrane</keyword>
<comment type="caution">
    <text evidence="2">The sequence shown here is derived from an EMBL/GenBank/DDBJ whole genome shotgun (WGS) entry which is preliminary data.</text>
</comment>
<protein>
    <submittedName>
        <fullName evidence="2">Uncharacterized protein</fullName>
    </submittedName>
</protein>